<feature type="compositionally biased region" description="Low complexity" evidence="1">
    <location>
        <begin position="478"/>
        <end position="488"/>
    </location>
</feature>
<feature type="compositionally biased region" description="Polar residues" evidence="1">
    <location>
        <begin position="274"/>
        <end position="289"/>
    </location>
</feature>
<proteinExistence type="predicted"/>
<sequence>MGKSHLFSFPLSGRKNVAKRSESLAGPAPQISKAQRILGTEAIDLNICTQSKHISSTELSNCSQLQIPSPLSNPDVFCTQEEGYQESLANISGKASSILGISPDDLESRKSLSLSVRSYNSMGAPSGSKSWTSRSDDYSRKSSLSSQGVTQSWTSNRESGAESFQSFRNYSMAHIATYIDANLDHISELPGDSLSNDRPEIYVPRKSSASYTSINERPGSSASCPVVTNPNTVPVPENLVDIYPGNYEKSQLPTYELKRPRFRSENKSLPSPPTSETDTWSSRPNNLKTESIVDRAKINISSTITDCHEDHDPVPAYSRSSQHSISTSQIDSEPTTPLAEMPFLTVPNFMDLKLSGPWNENQDDSRASRYFCANSIPSKSKILSQPVIHTVPSTSSFNSQYFNILGEYESNPLTSVEISISSPHQYTTADKNFQEPHLEVQDRSSLSEDKQFGEHAQTESRQKYLNSTLNVGSNRHASYSSNNSTSTQSDDDGIQSQCIPLYIDTSANCWDYSSISSLCIDYDSASSATLLKNEPAYHQALEENPQDNRFSSIYPSTALMEVAQVAQVIRRAPVKEMKVRRKEKPTLTRTNDSYLNVCELSANMTVE</sequence>
<accession>A0A2S4PX08</accession>
<feature type="region of interest" description="Disordered" evidence="1">
    <location>
        <begin position="438"/>
        <end position="461"/>
    </location>
</feature>
<name>A0A2S4PX08_9PEZI</name>
<feature type="compositionally biased region" description="Polar residues" evidence="1">
    <location>
        <begin position="147"/>
        <end position="157"/>
    </location>
</feature>
<gene>
    <name evidence="2" type="ORF">EPUL_002439</name>
</gene>
<keyword evidence="3" id="KW-1185">Reference proteome</keyword>
<evidence type="ECO:0000256" key="1">
    <source>
        <dbReference type="SAM" id="MobiDB-lite"/>
    </source>
</evidence>
<feature type="region of interest" description="Disordered" evidence="1">
    <location>
        <begin position="306"/>
        <end position="335"/>
    </location>
</feature>
<organism evidence="2 3">
    <name type="scientific">Erysiphe pulchra</name>
    <dbReference type="NCBI Taxonomy" id="225359"/>
    <lineage>
        <taxon>Eukaryota</taxon>
        <taxon>Fungi</taxon>
        <taxon>Dikarya</taxon>
        <taxon>Ascomycota</taxon>
        <taxon>Pezizomycotina</taxon>
        <taxon>Leotiomycetes</taxon>
        <taxon>Erysiphales</taxon>
        <taxon>Erysiphaceae</taxon>
        <taxon>Erysiphe</taxon>
    </lineage>
</organism>
<reference evidence="2 3" key="1">
    <citation type="submission" date="2017-10" db="EMBL/GenBank/DDBJ databases">
        <title>Development of genomic resources for the powdery mildew, Erysiphe pulchra.</title>
        <authorList>
            <person name="Wadl P.A."/>
            <person name="Mack B.M."/>
            <person name="Moore G."/>
            <person name="Beltz S.B."/>
        </authorList>
    </citation>
    <scope>NUCLEOTIDE SEQUENCE [LARGE SCALE GENOMIC DNA]</scope>
    <source>
        <strain evidence="2">Cflorida</strain>
    </source>
</reference>
<protein>
    <submittedName>
        <fullName evidence="2">Uncharacterized protein</fullName>
    </submittedName>
</protein>
<feature type="compositionally biased region" description="Low complexity" evidence="1">
    <location>
        <begin position="318"/>
        <end position="332"/>
    </location>
</feature>
<evidence type="ECO:0000313" key="3">
    <source>
        <dbReference type="Proteomes" id="UP000237438"/>
    </source>
</evidence>
<dbReference type="EMBL" id="PEDP01000303">
    <property type="protein sequence ID" value="POS86555.1"/>
    <property type="molecule type" value="Genomic_DNA"/>
</dbReference>
<evidence type="ECO:0000313" key="2">
    <source>
        <dbReference type="EMBL" id="POS86555.1"/>
    </source>
</evidence>
<dbReference type="AlphaFoldDB" id="A0A2S4PX08"/>
<comment type="caution">
    <text evidence="2">The sequence shown here is derived from an EMBL/GenBank/DDBJ whole genome shotgun (WGS) entry which is preliminary data.</text>
</comment>
<feature type="region of interest" description="Disordered" evidence="1">
    <location>
        <begin position="474"/>
        <end position="493"/>
    </location>
</feature>
<dbReference type="OrthoDB" id="5244050at2759"/>
<feature type="region of interest" description="Disordered" evidence="1">
    <location>
        <begin position="118"/>
        <end position="157"/>
    </location>
</feature>
<feature type="compositionally biased region" description="Basic and acidic residues" evidence="1">
    <location>
        <begin position="257"/>
        <end position="266"/>
    </location>
</feature>
<dbReference type="Proteomes" id="UP000237438">
    <property type="component" value="Unassembled WGS sequence"/>
</dbReference>
<feature type="region of interest" description="Disordered" evidence="1">
    <location>
        <begin position="257"/>
        <end position="294"/>
    </location>
</feature>
<feature type="compositionally biased region" description="Polar residues" evidence="1">
    <location>
        <begin position="118"/>
        <end position="132"/>
    </location>
</feature>